<reference evidence="1" key="1">
    <citation type="journal article" date="2020" name="Nature">
        <title>Giant virus diversity and host interactions through global metagenomics.</title>
        <authorList>
            <person name="Schulz F."/>
            <person name="Roux S."/>
            <person name="Paez-Espino D."/>
            <person name="Jungbluth S."/>
            <person name="Walsh D.A."/>
            <person name="Denef V.J."/>
            <person name="McMahon K.D."/>
            <person name="Konstantinidis K.T."/>
            <person name="Eloe-Fadrosh E.A."/>
            <person name="Kyrpides N.C."/>
            <person name="Woyke T."/>
        </authorList>
    </citation>
    <scope>NUCLEOTIDE SEQUENCE</scope>
    <source>
        <strain evidence="1">GVMAG-S-1014582-52</strain>
    </source>
</reference>
<organism evidence="1">
    <name type="scientific">viral metagenome</name>
    <dbReference type="NCBI Taxonomy" id="1070528"/>
    <lineage>
        <taxon>unclassified sequences</taxon>
        <taxon>metagenomes</taxon>
        <taxon>organismal metagenomes</taxon>
    </lineage>
</organism>
<dbReference type="SMART" id="SM00248">
    <property type="entry name" value="ANK"/>
    <property type="match status" value="2"/>
</dbReference>
<dbReference type="InterPro" id="IPR036770">
    <property type="entry name" value="Ankyrin_rpt-contain_sf"/>
</dbReference>
<accession>A0A6C0LTJ7</accession>
<proteinExistence type="predicted"/>
<dbReference type="Gene3D" id="1.25.40.20">
    <property type="entry name" value="Ankyrin repeat-containing domain"/>
    <property type="match status" value="1"/>
</dbReference>
<dbReference type="InterPro" id="IPR002110">
    <property type="entry name" value="Ankyrin_rpt"/>
</dbReference>
<evidence type="ECO:0008006" key="2">
    <source>
        <dbReference type="Google" id="ProtNLM"/>
    </source>
</evidence>
<protein>
    <recommendedName>
        <fullName evidence="2">Ankyrin repeat protein</fullName>
    </recommendedName>
</protein>
<sequence length="217" mass="25382">MSIHYYTIIWNEYFEYQLGKISRCIDWPYQYYEITTLPKLINKYNHISDYVHDQLSIIEIILPIEDPDFKIKEDINIFFVNIIIMGNLYSLEDINTYLFLESKNIDIQDYLSLCGKTNNLKITKILIDKQMNKNKALELAICNDNLDVIKLLIKSGTCLNGKSFIDSIKYCNLKTVKFLSKQNIDQSFRDKALLDAIEYGDRNIIRILINNGSNIPA</sequence>
<dbReference type="AlphaFoldDB" id="A0A6C0LTJ7"/>
<evidence type="ECO:0000313" key="1">
    <source>
        <dbReference type="EMBL" id="QHU33335.1"/>
    </source>
</evidence>
<dbReference type="SUPFAM" id="SSF48403">
    <property type="entry name" value="Ankyrin repeat"/>
    <property type="match status" value="1"/>
</dbReference>
<name>A0A6C0LTJ7_9ZZZZ</name>
<dbReference type="EMBL" id="MN740556">
    <property type="protein sequence ID" value="QHU33335.1"/>
    <property type="molecule type" value="Genomic_DNA"/>
</dbReference>